<dbReference type="InterPro" id="IPR020476">
    <property type="entry name" value="Nudix_hydrolase"/>
</dbReference>
<comment type="cofactor">
    <cofactor evidence="1">
        <name>Mg(2+)</name>
        <dbReference type="ChEBI" id="CHEBI:18420"/>
    </cofactor>
</comment>
<evidence type="ECO:0000313" key="5">
    <source>
        <dbReference type="EMBL" id="EEG78301.1"/>
    </source>
</evidence>
<name>C0GE07_DETAL</name>
<dbReference type="FunFam" id="3.90.79.10:FF:000024">
    <property type="entry name" value="ADP-ribose pyrophosphatase"/>
    <property type="match status" value="1"/>
</dbReference>
<dbReference type="PROSITE" id="PS00893">
    <property type="entry name" value="NUDIX_BOX"/>
    <property type="match status" value="1"/>
</dbReference>
<feature type="domain" description="Nudix hydrolase" evidence="4">
    <location>
        <begin position="36"/>
        <end position="165"/>
    </location>
</feature>
<dbReference type="GO" id="GO:0019693">
    <property type="term" value="P:ribose phosphate metabolic process"/>
    <property type="evidence" value="ECO:0007669"/>
    <property type="project" value="TreeGrafter"/>
</dbReference>
<dbReference type="InterPro" id="IPR000086">
    <property type="entry name" value="NUDIX_hydrolase_dom"/>
</dbReference>
<dbReference type="Pfam" id="PF00293">
    <property type="entry name" value="NUDIX"/>
    <property type="match status" value="1"/>
</dbReference>
<dbReference type="eggNOG" id="COG0494">
    <property type="taxonomic scope" value="Bacteria"/>
</dbReference>
<keyword evidence="2 3" id="KW-0378">Hydrolase</keyword>
<dbReference type="Gene3D" id="3.90.79.10">
    <property type="entry name" value="Nucleoside Triphosphate Pyrophosphohydrolase"/>
    <property type="match status" value="1"/>
</dbReference>
<evidence type="ECO:0000259" key="4">
    <source>
        <dbReference type="PROSITE" id="PS51462"/>
    </source>
</evidence>
<dbReference type="GO" id="GO:0006753">
    <property type="term" value="P:nucleoside phosphate metabolic process"/>
    <property type="evidence" value="ECO:0007669"/>
    <property type="project" value="TreeGrafter"/>
</dbReference>
<evidence type="ECO:0000313" key="6">
    <source>
        <dbReference type="Proteomes" id="UP000006443"/>
    </source>
</evidence>
<dbReference type="PROSITE" id="PS51462">
    <property type="entry name" value="NUDIX"/>
    <property type="match status" value="1"/>
</dbReference>
<dbReference type="PANTHER" id="PTHR11839">
    <property type="entry name" value="UDP/ADP-SUGAR PYROPHOSPHATASE"/>
    <property type="match status" value="1"/>
</dbReference>
<dbReference type="STRING" id="555088.DealDRAFT_0716"/>
<dbReference type="CDD" id="cd03424">
    <property type="entry name" value="NUDIX_ADPRase_Nudt5_UGPPase_Nudt14"/>
    <property type="match status" value="1"/>
</dbReference>
<evidence type="ECO:0000256" key="3">
    <source>
        <dbReference type="RuleBase" id="RU003476"/>
    </source>
</evidence>
<dbReference type="InterPro" id="IPR020084">
    <property type="entry name" value="NUDIX_hydrolase_CS"/>
</dbReference>
<dbReference type="PANTHER" id="PTHR11839:SF18">
    <property type="entry name" value="NUDIX HYDROLASE DOMAIN-CONTAINING PROTEIN"/>
    <property type="match status" value="1"/>
</dbReference>
<dbReference type="EMBL" id="ACJM01000003">
    <property type="protein sequence ID" value="EEG78301.1"/>
    <property type="molecule type" value="Genomic_DNA"/>
</dbReference>
<dbReference type="GO" id="GO:0016462">
    <property type="term" value="F:pyrophosphatase activity"/>
    <property type="evidence" value="ECO:0007669"/>
    <property type="project" value="UniProtKB-ARBA"/>
</dbReference>
<protein>
    <submittedName>
        <fullName evidence="5">NUDIX hydrolase</fullName>
    </submittedName>
</protein>
<dbReference type="SUPFAM" id="SSF55811">
    <property type="entry name" value="Nudix"/>
    <property type="match status" value="1"/>
</dbReference>
<evidence type="ECO:0000256" key="2">
    <source>
        <dbReference type="ARBA" id="ARBA00022801"/>
    </source>
</evidence>
<keyword evidence="6" id="KW-1185">Reference proteome</keyword>
<evidence type="ECO:0000256" key="1">
    <source>
        <dbReference type="ARBA" id="ARBA00001946"/>
    </source>
</evidence>
<dbReference type="Proteomes" id="UP000006443">
    <property type="component" value="Unassembled WGS sequence"/>
</dbReference>
<dbReference type="InterPro" id="IPR015797">
    <property type="entry name" value="NUDIX_hydrolase-like_dom_sf"/>
</dbReference>
<gene>
    <name evidence="5" type="ORF">DealDRAFT_0716</name>
</gene>
<accession>C0GE07</accession>
<sequence length="175" mass="19291">MEKTTATKRIYSGKIINVRVDDVELQDGSMSKREVVEHPGAVAILAVTDNREAFFVRQYRKPIEKELLEIPAGKLDEGESPQSCAARELAEEVGMAADELRQISFHYSSPGFASEKMYVFLATGLKKVDVARPEGEFLEAFRLPLAEAVSMARNGDIEDSKTLVALLLAAGIFNL</sequence>
<dbReference type="PRINTS" id="PR00502">
    <property type="entry name" value="NUDIXFAMILY"/>
</dbReference>
<dbReference type="RefSeq" id="WP_008514940.1">
    <property type="nucleotide sequence ID" value="NZ_ACJM01000003.1"/>
</dbReference>
<comment type="similarity">
    <text evidence="3">Belongs to the Nudix hydrolase family.</text>
</comment>
<proteinExistence type="inferred from homology"/>
<reference evidence="5 6" key="1">
    <citation type="submission" date="2009-02" db="EMBL/GenBank/DDBJ databases">
        <title>Sequencing of the draft genome and assembly of Dethiobacter alkaliphilus AHT 1.</title>
        <authorList>
            <consortium name="US DOE Joint Genome Institute (JGI-PGF)"/>
            <person name="Lucas S."/>
            <person name="Copeland A."/>
            <person name="Lapidus A."/>
            <person name="Glavina del Rio T."/>
            <person name="Dalin E."/>
            <person name="Tice H."/>
            <person name="Bruce D."/>
            <person name="Goodwin L."/>
            <person name="Pitluck S."/>
            <person name="Larimer F."/>
            <person name="Land M.L."/>
            <person name="Hauser L."/>
            <person name="Muyzer G."/>
        </authorList>
    </citation>
    <scope>NUCLEOTIDE SEQUENCE [LARGE SCALE GENOMIC DNA]</scope>
    <source>
        <strain evidence="5 6">AHT 1</strain>
    </source>
</reference>
<dbReference type="AlphaFoldDB" id="C0GE07"/>
<organism evidence="5 6">
    <name type="scientific">Dethiobacter alkaliphilus AHT 1</name>
    <dbReference type="NCBI Taxonomy" id="555088"/>
    <lineage>
        <taxon>Bacteria</taxon>
        <taxon>Bacillati</taxon>
        <taxon>Bacillota</taxon>
        <taxon>Dethiobacteria</taxon>
        <taxon>Dethiobacterales</taxon>
        <taxon>Dethiobacteraceae</taxon>
        <taxon>Dethiobacter</taxon>
    </lineage>
</organism>
<comment type="caution">
    <text evidence="5">The sequence shown here is derived from an EMBL/GenBank/DDBJ whole genome shotgun (WGS) entry which is preliminary data.</text>
</comment>